<dbReference type="PANTHER" id="PTHR43283">
    <property type="entry name" value="BETA-LACTAMASE-RELATED"/>
    <property type="match status" value="1"/>
</dbReference>
<dbReference type="AlphaFoldDB" id="A0A840SM92"/>
<organism evidence="2 3">
    <name type="scientific">Amaricoccus macauensis</name>
    <dbReference type="NCBI Taxonomy" id="57001"/>
    <lineage>
        <taxon>Bacteria</taxon>
        <taxon>Pseudomonadati</taxon>
        <taxon>Pseudomonadota</taxon>
        <taxon>Alphaproteobacteria</taxon>
        <taxon>Rhodobacterales</taxon>
        <taxon>Paracoccaceae</taxon>
        <taxon>Amaricoccus</taxon>
    </lineage>
</organism>
<accession>A0A840SM92</accession>
<keyword evidence="3" id="KW-1185">Reference proteome</keyword>
<dbReference type="InterPro" id="IPR012338">
    <property type="entry name" value="Beta-lactam/transpept-like"/>
</dbReference>
<protein>
    <submittedName>
        <fullName evidence="2">CubicO group peptidase (Beta-lactamase class C family)</fullName>
    </submittedName>
</protein>
<sequence>MTPAAVLHDQPPAFAAELDALINDAVGSQTVVGTSVLVAVDGLPVYARFAGWADRERERPVTERTLFRLASMTKPIVSAAILELVAGGRLALNAPVATYLPWFRPRYRGSELAITIFQLLTHTGGLAYGFGEAFRDHPYIAAGVSDGIDLPVGTLRENLERLAGVDLYAIPGSEWRYSLAADVLGAVLEAVCATPLREAIAQTVTGPLGMNRTAFNPVEPAELVTAYADAGTPGDRAKRMPEPCLFDRGDGSRISYAPSRAFDTAAYQSGGVGMIGHASDYLRFLEAVRSGRFPSGQAGEMTRDQIPGLPINRPDTGFGLGVSVLRKDAPDGRSAGTWGWGGVYGTNFWVDPKRNVAAIVLTNTALEGMSGRFPARIAEIVCAGTGRTPTGA</sequence>
<dbReference type="RefSeq" id="WP_184154612.1">
    <property type="nucleotide sequence ID" value="NZ_JACHFM010000005.1"/>
</dbReference>
<name>A0A840SM92_9RHOB</name>
<dbReference type="EMBL" id="JACHFM010000005">
    <property type="protein sequence ID" value="MBB5224209.1"/>
    <property type="molecule type" value="Genomic_DNA"/>
</dbReference>
<evidence type="ECO:0000313" key="3">
    <source>
        <dbReference type="Proteomes" id="UP000549457"/>
    </source>
</evidence>
<dbReference type="Gene3D" id="3.40.710.10">
    <property type="entry name" value="DD-peptidase/beta-lactamase superfamily"/>
    <property type="match status" value="1"/>
</dbReference>
<gene>
    <name evidence="2" type="ORF">HNP73_004170</name>
</gene>
<dbReference type="Pfam" id="PF00144">
    <property type="entry name" value="Beta-lactamase"/>
    <property type="match status" value="1"/>
</dbReference>
<dbReference type="InterPro" id="IPR001466">
    <property type="entry name" value="Beta-lactam-related"/>
</dbReference>
<proteinExistence type="predicted"/>
<evidence type="ECO:0000259" key="1">
    <source>
        <dbReference type="Pfam" id="PF00144"/>
    </source>
</evidence>
<feature type="domain" description="Beta-lactamase-related" evidence="1">
    <location>
        <begin position="18"/>
        <end position="370"/>
    </location>
</feature>
<comment type="caution">
    <text evidence="2">The sequence shown here is derived from an EMBL/GenBank/DDBJ whole genome shotgun (WGS) entry which is preliminary data.</text>
</comment>
<evidence type="ECO:0000313" key="2">
    <source>
        <dbReference type="EMBL" id="MBB5224209.1"/>
    </source>
</evidence>
<dbReference type="InterPro" id="IPR050789">
    <property type="entry name" value="Diverse_Enzym_Activities"/>
</dbReference>
<dbReference type="SUPFAM" id="SSF56601">
    <property type="entry name" value="beta-lactamase/transpeptidase-like"/>
    <property type="match status" value="1"/>
</dbReference>
<reference evidence="2 3" key="1">
    <citation type="submission" date="2020-08" db="EMBL/GenBank/DDBJ databases">
        <title>Genomic Encyclopedia of Type Strains, Phase IV (KMG-IV): sequencing the most valuable type-strain genomes for metagenomic binning, comparative biology and taxonomic classification.</title>
        <authorList>
            <person name="Goeker M."/>
        </authorList>
    </citation>
    <scope>NUCLEOTIDE SEQUENCE [LARGE SCALE GENOMIC DNA]</scope>
    <source>
        <strain evidence="2 3">DSM 101730</strain>
    </source>
</reference>
<dbReference type="Proteomes" id="UP000549457">
    <property type="component" value="Unassembled WGS sequence"/>
</dbReference>
<dbReference type="PANTHER" id="PTHR43283:SF3">
    <property type="entry name" value="BETA-LACTAMASE FAMILY PROTEIN (AFU_ORTHOLOGUE AFUA_5G07500)"/>
    <property type="match status" value="1"/>
</dbReference>